<evidence type="ECO:0000256" key="23">
    <source>
        <dbReference type="RuleBase" id="RU003330"/>
    </source>
</evidence>
<evidence type="ECO:0000256" key="14">
    <source>
        <dbReference type="ARBA" id="ARBA00045111"/>
    </source>
</evidence>
<evidence type="ECO:0000256" key="3">
    <source>
        <dbReference type="ARBA" id="ARBA00000937"/>
    </source>
</evidence>
<evidence type="ECO:0000256" key="9">
    <source>
        <dbReference type="ARBA" id="ARBA00022840"/>
    </source>
</evidence>
<evidence type="ECO:0000256" key="7">
    <source>
        <dbReference type="ARBA" id="ARBA00022741"/>
    </source>
</evidence>
<comment type="catalytic activity">
    <reaction evidence="12">
        <text>a ribonucleoside 5'-phosphate + ATP = a ribonucleoside 5'-diphosphate + ADP</text>
        <dbReference type="Rhea" id="RHEA:24036"/>
        <dbReference type="ChEBI" id="CHEBI:30616"/>
        <dbReference type="ChEBI" id="CHEBI:57930"/>
        <dbReference type="ChEBI" id="CHEBI:58043"/>
        <dbReference type="ChEBI" id="CHEBI:456216"/>
        <dbReference type="EC" id="2.7.4.4"/>
    </reaction>
</comment>
<comment type="catalytic activity">
    <reaction evidence="20">
        <text>dGDP + ATP = dGTP + ADP</text>
        <dbReference type="Rhea" id="RHEA:27690"/>
        <dbReference type="ChEBI" id="CHEBI:30616"/>
        <dbReference type="ChEBI" id="CHEBI:58595"/>
        <dbReference type="ChEBI" id="CHEBI:61429"/>
        <dbReference type="ChEBI" id="CHEBI:456216"/>
        <dbReference type="EC" id="2.7.4.6"/>
    </reaction>
</comment>
<dbReference type="GO" id="GO:0004017">
    <property type="term" value="F:AMP kinase activity"/>
    <property type="evidence" value="ECO:0007669"/>
    <property type="project" value="UniProtKB-EC"/>
</dbReference>
<evidence type="ECO:0000256" key="16">
    <source>
        <dbReference type="ARBA" id="ARBA00047439"/>
    </source>
</evidence>
<comment type="catalytic activity">
    <reaction evidence="14">
        <text>CDP + GTP = CTP + GDP</text>
        <dbReference type="Rhea" id="RHEA:79859"/>
        <dbReference type="ChEBI" id="CHEBI:37563"/>
        <dbReference type="ChEBI" id="CHEBI:37565"/>
        <dbReference type="ChEBI" id="CHEBI:58069"/>
        <dbReference type="ChEBI" id="CHEBI:58189"/>
    </reaction>
</comment>
<dbReference type="AlphaFoldDB" id="E4WT67"/>
<comment type="similarity">
    <text evidence="23">Belongs to the adenylate kinase family.</text>
</comment>
<comment type="catalytic activity">
    <reaction evidence="22">
        <text>thiamine diphosphate + ADP = thiamine triphosphate + AMP</text>
        <dbReference type="Rhea" id="RHEA:69180"/>
        <dbReference type="ChEBI" id="CHEBI:58937"/>
        <dbReference type="ChEBI" id="CHEBI:58938"/>
        <dbReference type="ChEBI" id="CHEBI:456215"/>
        <dbReference type="ChEBI" id="CHEBI:456216"/>
    </reaction>
</comment>
<evidence type="ECO:0000313" key="24">
    <source>
        <dbReference type="EMBL" id="CBY06870.1"/>
    </source>
</evidence>
<dbReference type="InterPro" id="IPR027417">
    <property type="entry name" value="P-loop_NTPase"/>
</dbReference>
<evidence type="ECO:0000256" key="20">
    <source>
        <dbReference type="ARBA" id="ARBA00048759"/>
    </source>
</evidence>
<evidence type="ECO:0000256" key="2">
    <source>
        <dbReference type="ARBA" id="ARBA00000582"/>
    </source>
</evidence>
<comment type="catalytic activity">
    <reaction evidence="19">
        <text>dTDP + GTP = dTTP + GDP</text>
        <dbReference type="Rhea" id="RHEA:79867"/>
        <dbReference type="ChEBI" id="CHEBI:37565"/>
        <dbReference type="ChEBI" id="CHEBI:37568"/>
        <dbReference type="ChEBI" id="CHEBI:58189"/>
        <dbReference type="ChEBI" id="CHEBI:58369"/>
    </reaction>
</comment>
<evidence type="ECO:0000256" key="19">
    <source>
        <dbReference type="ARBA" id="ARBA00048620"/>
    </source>
</evidence>
<dbReference type="InParanoid" id="E4WT67"/>
<evidence type="ECO:0000256" key="4">
    <source>
        <dbReference type="ARBA" id="ARBA00004496"/>
    </source>
</evidence>
<keyword evidence="7" id="KW-0547">Nucleotide-binding</keyword>
<proteinExistence type="inferred from homology"/>
<comment type="catalytic activity">
    <reaction evidence="17">
        <text>dATP + AMP = dADP + ADP</text>
        <dbReference type="Rhea" id="RHEA:79899"/>
        <dbReference type="ChEBI" id="CHEBI:57667"/>
        <dbReference type="ChEBI" id="CHEBI:61404"/>
        <dbReference type="ChEBI" id="CHEBI:456215"/>
        <dbReference type="ChEBI" id="CHEBI:456216"/>
    </reaction>
</comment>
<keyword evidence="8 23" id="KW-0418">Kinase</keyword>
<evidence type="ECO:0000256" key="8">
    <source>
        <dbReference type="ARBA" id="ARBA00022777"/>
    </source>
</evidence>
<dbReference type="FunFam" id="3.40.50.300:FF:000315">
    <property type="entry name" value="Adenylate kinase 1"/>
    <property type="match status" value="1"/>
</dbReference>
<comment type="catalytic activity">
    <reaction evidence="10">
        <text>dADP + GTP = dATP + GDP</text>
        <dbReference type="Rhea" id="RHEA:79871"/>
        <dbReference type="ChEBI" id="CHEBI:37565"/>
        <dbReference type="ChEBI" id="CHEBI:57667"/>
        <dbReference type="ChEBI" id="CHEBI:58189"/>
        <dbReference type="ChEBI" id="CHEBI:61404"/>
    </reaction>
</comment>
<organism evidence="24">
    <name type="scientific">Oikopleura dioica</name>
    <name type="common">Tunicate</name>
    <dbReference type="NCBI Taxonomy" id="34765"/>
    <lineage>
        <taxon>Eukaryota</taxon>
        <taxon>Metazoa</taxon>
        <taxon>Chordata</taxon>
        <taxon>Tunicata</taxon>
        <taxon>Appendicularia</taxon>
        <taxon>Copelata</taxon>
        <taxon>Oikopleuridae</taxon>
        <taxon>Oikopleura</taxon>
    </lineage>
</organism>
<evidence type="ECO:0000256" key="10">
    <source>
        <dbReference type="ARBA" id="ARBA00045073"/>
    </source>
</evidence>
<dbReference type="Proteomes" id="UP000001307">
    <property type="component" value="Unassembled WGS sequence"/>
</dbReference>
<dbReference type="Gene3D" id="3.40.50.300">
    <property type="entry name" value="P-loop containing nucleotide triphosphate hydrolases"/>
    <property type="match status" value="1"/>
</dbReference>
<dbReference type="HAMAP" id="MF_00235">
    <property type="entry name" value="Adenylate_kinase_Adk"/>
    <property type="match status" value="1"/>
</dbReference>
<protein>
    <submittedName>
        <fullName evidence="24">Uncharacterized protein</fullName>
    </submittedName>
</protein>
<name>E4WT67_OIKDI</name>
<dbReference type="GO" id="GO:0046034">
    <property type="term" value="P:ATP metabolic process"/>
    <property type="evidence" value="ECO:0007669"/>
    <property type="project" value="InterPro"/>
</dbReference>
<dbReference type="InterPro" id="IPR033690">
    <property type="entry name" value="Adenylat_kinase_CS"/>
</dbReference>
<dbReference type="GO" id="GO:0004550">
    <property type="term" value="F:nucleoside diphosphate kinase activity"/>
    <property type="evidence" value="ECO:0007669"/>
    <property type="project" value="UniProtKB-EC"/>
</dbReference>
<keyword evidence="6 23" id="KW-0808">Transferase</keyword>
<dbReference type="PANTHER" id="PTHR23359">
    <property type="entry name" value="NUCLEOTIDE KINASE"/>
    <property type="match status" value="1"/>
</dbReference>
<evidence type="ECO:0000256" key="22">
    <source>
        <dbReference type="ARBA" id="ARBA00048851"/>
    </source>
</evidence>
<comment type="catalytic activity">
    <reaction evidence="2">
        <text>AMP + ATP = 2 ADP</text>
        <dbReference type="Rhea" id="RHEA:12973"/>
        <dbReference type="ChEBI" id="CHEBI:30616"/>
        <dbReference type="ChEBI" id="CHEBI:456215"/>
        <dbReference type="ChEBI" id="CHEBI:456216"/>
        <dbReference type="EC" id="2.7.4.3"/>
    </reaction>
</comment>
<dbReference type="PROSITE" id="PS00113">
    <property type="entry name" value="ADENYLATE_KINASE"/>
    <property type="match status" value="1"/>
</dbReference>
<evidence type="ECO:0000256" key="13">
    <source>
        <dbReference type="ARBA" id="ARBA00045110"/>
    </source>
</evidence>
<dbReference type="EMBL" id="FN653016">
    <property type="protein sequence ID" value="CBY06870.1"/>
    <property type="molecule type" value="Genomic_DNA"/>
</dbReference>
<comment type="catalytic activity">
    <reaction evidence="1">
        <text>a 2'-deoxyribonucleoside 5'-diphosphate + ATP = a 2'-deoxyribonucleoside 5'-triphosphate + ADP</text>
        <dbReference type="Rhea" id="RHEA:44640"/>
        <dbReference type="ChEBI" id="CHEBI:30616"/>
        <dbReference type="ChEBI" id="CHEBI:61560"/>
        <dbReference type="ChEBI" id="CHEBI:73316"/>
        <dbReference type="ChEBI" id="CHEBI:456216"/>
        <dbReference type="EC" id="2.7.4.6"/>
    </reaction>
</comment>
<dbReference type="SUPFAM" id="SSF52540">
    <property type="entry name" value="P-loop containing nucleoside triphosphate hydrolases"/>
    <property type="match status" value="1"/>
</dbReference>
<dbReference type="PRINTS" id="PR00094">
    <property type="entry name" value="ADENYLTKNASE"/>
</dbReference>
<keyword evidence="25" id="KW-1185">Reference proteome</keyword>
<evidence type="ECO:0000256" key="6">
    <source>
        <dbReference type="ARBA" id="ARBA00022679"/>
    </source>
</evidence>
<dbReference type="InterPro" id="IPR006267">
    <property type="entry name" value="AK1/5"/>
</dbReference>
<evidence type="ECO:0000256" key="17">
    <source>
        <dbReference type="ARBA" id="ARBA00047801"/>
    </source>
</evidence>
<gene>
    <name evidence="24" type="ORF">GSOID_T00005940001</name>
</gene>
<reference evidence="24" key="1">
    <citation type="journal article" date="2010" name="Science">
        <title>Plasticity of animal genome architecture unmasked by rapid evolution of a pelagic tunicate.</title>
        <authorList>
            <person name="Denoeud F."/>
            <person name="Henriet S."/>
            <person name="Mungpakdee S."/>
            <person name="Aury J.M."/>
            <person name="Da Silva C."/>
            <person name="Brinkmann H."/>
            <person name="Mikhaleva J."/>
            <person name="Olsen L.C."/>
            <person name="Jubin C."/>
            <person name="Canestro C."/>
            <person name="Bouquet J.M."/>
            <person name="Danks G."/>
            <person name="Poulain J."/>
            <person name="Campsteijn C."/>
            <person name="Adamski M."/>
            <person name="Cross I."/>
            <person name="Yadetie F."/>
            <person name="Muffato M."/>
            <person name="Louis A."/>
            <person name="Butcher S."/>
            <person name="Tsagkogeorga G."/>
            <person name="Konrad A."/>
            <person name="Singh S."/>
            <person name="Jensen M.F."/>
            <person name="Cong E.H."/>
            <person name="Eikeseth-Otteraa H."/>
            <person name="Noel B."/>
            <person name="Anthouard V."/>
            <person name="Porcel B.M."/>
            <person name="Kachouri-Lafond R."/>
            <person name="Nishino A."/>
            <person name="Ugolini M."/>
            <person name="Chourrout P."/>
            <person name="Nishida H."/>
            <person name="Aasland R."/>
            <person name="Huzurbazar S."/>
            <person name="Westhof E."/>
            <person name="Delsuc F."/>
            <person name="Lehrach H."/>
            <person name="Reinhardt R."/>
            <person name="Weissenbach J."/>
            <person name="Roy S.W."/>
            <person name="Artiguenave F."/>
            <person name="Postlethwait J.H."/>
            <person name="Manak J.R."/>
            <person name="Thompson E.M."/>
            <person name="Jaillon O."/>
            <person name="Du Pasquier L."/>
            <person name="Boudinot P."/>
            <person name="Liberles D.A."/>
            <person name="Volff J.N."/>
            <person name="Philippe H."/>
            <person name="Lenhard B."/>
            <person name="Roest Crollius H."/>
            <person name="Wincker P."/>
            <person name="Chourrout D."/>
        </authorList>
    </citation>
    <scope>NUCLEOTIDE SEQUENCE [LARGE SCALE GENOMIC DNA]</scope>
</reference>
<dbReference type="NCBIfam" id="NF011100">
    <property type="entry name" value="PRK14527.1"/>
    <property type="match status" value="1"/>
</dbReference>
<evidence type="ECO:0000256" key="1">
    <source>
        <dbReference type="ARBA" id="ARBA00000082"/>
    </source>
</evidence>
<comment type="catalytic activity">
    <reaction evidence="15">
        <text>UDP + ATP = UTP + ADP</text>
        <dbReference type="Rhea" id="RHEA:25098"/>
        <dbReference type="ChEBI" id="CHEBI:30616"/>
        <dbReference type="ChEBI" id="CHEBI:46398"/>
        <dbReference type="ChEBI" id="CHEBI:58223"/>
        <dbReference type="ChEBI" id="CHEBI:456216"/>
        <dbReference type="EC" id="2.7.4.6"/>
    </reaction>
</comment>
<dbReference type="InterPro" id="IPR000850">
    <property type="entry name" value="Adenylat/UMP-CMP_kin"/>
</dbReference>
<evidence type="ECO:0000256" key="11">
    <source>
        <dbReference type="ARBA" id="ARBA00045094"/>
    </source>
</evidence>
<evidence type="ECO:0000256" key="15">
    <source>
        <dbReference type="ARBA" id="ARBA00047390"/>
    </source>
</evidence>
<keyword evidence="5" id="KW-0963">Cytoplasm</keyword>
<accession>E4WT67</accession>
<dbReference type="CDD" id="cd01428">
    <property type="entry name" value="ADK"/>
    <property type="match status" value="1"/>
</dbReference>
<dbReference type="NCBIfam" id="TIGR01360">
    <property type="entry name" value="aden_kin_iso1"/>
    <property type="match status" value="1"/>
</dbReference>
<dbReference type="OrthoDB" id="442176at2759"/>
<comment type="catalytic activity">
    <reaction evidence="11">
        <text>dCDP + GTP = dCTP + GDP</text>
        <dbReference type="Rhea" id="RHEA:79875"/>
        <dbReference type="ChEBI" id="CHEBI:37565"/>
        <dbReference type="ChEBI" id="CHEBI:58189"/>
        <dbReference type="ChEBI" id="CHEBI:58593"/>
        <dbReference type="ChEBI" id="CHEBI:61481"/>
    </reaction>
</comment>
<evidence type="ECO:0000256" key="21">
    <source>
        <dbReference type="ARBA" id="ARBA00048824"/>
    </source>
</evidence>
<comment type="catalytic activity">
    <reaction evidence="13">
        <text>dAMP + dATP = 2 dADP</text>
        <dbReference type="Rhea" id="RHEA:78311"/>
        <dbReference type="ChEBI" id="CHEBI:57667"/>
        <dbReference type="ChEBI" id="CHEBI:58245"/>
        <dbReference type="ChEBI" id="CHEBI:61404"/>
    </reaction>
</comment>
<comment type="catalytic activity">
    <reaction evidence="3">
        <text>a ribonucleoside 5'-diphosphate + ATP = a ribonucleoside 5'-triphosphate + ADP</text>
        <dbReference type="Rhea" id="RHEA:18113"/>
        <dbReference type="ChEBI" id="CHEBI:30616"/>
        <dbReference type="ChEBI" id="CHEBI:57930"/>
        <dbReference type="ChEBI" id="CHEBI:61557"/>
        <dbReference type="ChEBI" id="CHEBI:456216"/>
        <dbReference type="EC" id="2.7.4.6"/>
    </reaction>
</comment>
<evidence type="ECO:0000256" key="12">
    <source>
        <dbReference type="ARBA" id="ARBA00045096"/>
    </source>
</evidence>
<keyword evidence="9" id="KW-0067">ATP-binding</keyword>
<comment type="catalytic activity">
    <reaction evidence="16">
        <text>GTP + UDP = UTP + GDP</text>
        <dbReference type="Rhea" id="RHEA:79863"/>
        <dbReference type="ChEBI" id="CHEBI:37565"/>
        <dbReference type="ChEBI" id="CHEBI:46398"/>
        <dbReference type="ChEBI" id="CHEBI:58189"/>
        <dbReference type="ChEBI" id="CHEBI:58223"/>
    </reaction>
</comment>
<evidence type="ECO:0000256" key="5">
    <source>
        <dbReference type="ARBA" id="ARBA00022490"/>
    </source>
</evidence>
<dbReference type="GO" id="GO:0005737">
    <property type="term" value="C:cytoplasm"/>
    <property type="evidence" value="ECO:0007669"/>
    <property type="project" value="UniProtKB-SubCell"/>
</dbReference>
<comment type="subcellular location">
    <subcellularLocation>
        <location evidence="4">Cytoplasm</location>
    </subcellularLocation>
</comment>
<comment type="catalytic activity">
    <reaction evidence="21">
        <text>dAMP + ATP = dADP + ADP</text>
        <dbReference type="Rhea" id="RHEA:23100"/>
        <dbReference type="ChEBI" id="CHEBI:30616"/>
        <dbReference type="ChEBI" id="CHEBI:57667"/>
        <dbReference type="ChEBI" id="CHEBI:58245"/>
        <dbReference type="ChEBI" id="CHEBI:456216"/>
    </reaction>
</comment>
<dbReference type="GO" id="GO:0005524">
    <property type="term" value="F:ATP binding"/>
    <property type="evidence" value="ECO:0007669"/>
    <property type="project" value="UniProtKB-KW"/>
</dbReference>
<evidence type="ECO:0000256" key="18">
    <source>
        <dbReference type="ARBA" id="ARBA00048564"/>
    </source>
</evidence>
<evidence type="ECO:0000313" key="25">
    <source>
        <dbReference type="Proteomes" id="UP000001307"/>
    </source>
</evidence>
<comment type="catalytic activity">
    <reaction evidence="18">
        <text>GDP + ATP = GTP + ADP</text>
        <dbReference type="Rhea" id="RHEA:27686"/>
        <dbReference type="ChEBI" id="CHEBI:30616"/>
        <dbReference type="ChEBI" id="CHEBI:37565"/>
        <dbReference type="ChEBI" id="CHEBI:58189"/>
        <dbReference type="ChEBI" id="CHEBI:456216"/>
        <dbReference type="EC" id="2.7.4.6"/>
    </reaction>
</comment>
<dbReference type="Pfam" id="PF00406">
    <property type="entry name" value="ADK"/>
    <property type="match status" value="1"/>
</dbReference>
<sequence>MAAELAGKKIIFIVGGPGSGKGTQCERIVAKYGYCHLSSGDLLRAEVASGSERGQELQEIMKRGELVPLETVLAMIRDKMLANTDAKGFLIDGYPREVDQGKQFESSIASATSVLYLDVATETMVQRLIKRGQTSGRADDNEETIRARLNTFEKATAPVVDFYKQQGKLFEIERSVAESSPDDVFAKVCLLFDKL</sequence>
<dbReference type="FunCoup" id="E4WT67">
    <property type="interactions" value="3"/>
</dbReference>